<comment type="caution">
    <text evidence="1">The sequence shown here is derived from an EMBL/GenBank/DDBJ whole genome shotgun (WGS) entry which is preliminary data.</text>
</comment>
<organism evidence="1 2">
    <name type="scientific">Aureimonas ureilytica</name>
    <dbReference type="NCBI Taxonomy" id="401562"/>
    <lineage>
        <taxon>Bacteria</taxon>
        <taxon>Pseudomonadati</taxon>
        <taxon>Pseudomonadota</taxon>
        <taxon>Alphaproteobacteria</taxon>
        <taxon>Hyphomicrobiales</taxon>
        <taxon>Aurantimonadaceae</taxon>
        <taxon>Aureimonas</taxon>
    </lineage>
</organism>
<sequence length="201" mass="21963">MSTAPTEAQQCEAVLELVKGFQDMMAGISPVVCSAAIVILAATDIERWADDPERLAPTSALFAETMIFIAERMFEARGYGPDEIAALTLAHRSRVLSGHPEPTIRQHLAAFAGRMEKRLRENDHKGGWSNEKPEWLADRCFAKACDASKALDQLRGDGLRNLAVNREAIQRHTADLANYAMMLCDVTIDGGLVPEPEGEAA</sequence>
<accession>A0A175RWM3</accession>
<reference evidence="1 2" key="1">
    <citation type="journal article" date="2016" name="Front. Microbiol.">
        <title>Genomic Resource of Rice Seed Associated Bacteria.</title>
        <authorList>
            <person name="Midha S."/>
            <person name="Bansal K."/>
            <person name="Sharma S."/>
            <person name="Kumar N."/>
            <person name="Patil P.P."/>
            <person name="Chaudhry V."/>
            <person name="Patil P.B."/>
        </authorList>
    </citation>
    <scope>NUCLEOTIDE SEQUENCE [LARGE SCALE GENOMIC DNA]</scope>
    <source>
        <strain evidence="1 2">NS365</strain>
    </source>
</reference>
<proteinExistence type="predicted"/>
<keyword evidence="2" id="KW-1185">Reference proteome</keyword>
<dbReference type="PATRIC" id="fig|401562.4.peg.494"/>
<dbReference type="Proteomes" id="UP000078529">
    <property type="component" value="Unassembled WGS sequence"/>
</dbReference>
<dbReference type="EMBL" id="LDQA01000011">
    <property type="protein sequence ID" value="KTR07354.1"/>
    <property type="molecule type" value="Genomic_DNA"/>
</dbReference>
<evidence type="ECO:0000313" key="1">
    <source>
        <dbReference type="EMBL" id="KTR07354.1"/>
    </source>
</evidence>
<name>A0A175RWM3_9HYPH</name>
<dbReference type="RefSeq" id="WP_058599120.1">
    <property type="nucleotide sequence ID" value="NZ_LDQA01000011.1"/>
</dbReference>
<dbReference type="AlphaFoldDB" id="A0A175RWM3"/>
<evidence type="ECO:0000313" key="2">
    <source>
        <dbReference type="Proteomes" id="UP000078529"/>
    </source>
</evidence>
<protein>
    <submittedName>
        <fullName evidence="1">Uncharacterized protein</fullName>
    </submittedName>
</protein>
<gene>
    <name evidence="1" type="ORF">NS365_04690</name>
</gene>